<evidence type="ECO:0000313" key="5">
    <source>
        <dbReference type="Proteomes" id="UP000246964"/>
    </source>
</evidence>
<dbReference type="GO" id="GO:0032259">
    <property type="term" value="P:methylation"/>
    <property type="evidence" value="ECO:0007669"/>
    <property type="project" value="UniProtKB-KW"/>
</dbReference>
<dbReference type="PANTHER" id="PTHR12818">
    <property type="entry name" value="TRNA (ADENINE(37)-N6)-METHYLTRANSFERASE"/>
    <property type="match status" value="1"/>
</dbReference>
<dbReference type="InterPro" id="IPR023368">
    <property type="entry name" value="UPF0066_cons_site"/>
</dbReference>
<dbReference type="CDD" id="cd09281">
    <property type="entry name" value="UPF0066"/>
    <property type="match status" value="1"/>
</dbReference>
<dbReference type="InterPro" id="IPR040372">
    <property type="entry name" value="YaeB-like"/>
</dbReference>
<dbReference type="PROSITE" id="PS51668">
    <property type="entry name" value="TSAA_2"/>
    <property type="match status" value="1"/>
</dbReference>
<dbReference type="RefSeq" id="WP_110075271.1">
    <property type="nucleotide sequence ID" value="NZ_QGTT01000003.1"/>
</dbReference>
<sequence length="236" mass="26524">MKHHQIEIIGKVHSPYQQKFAVPRQPGLVRAATTTIELTGPYSQPDCCRGLLDFSHIWVIFVFHQTVASGWKPLVRPPRLGGNQRKGVFATRATYRPNGLGMSVVKLLSIDYHSGSTWITVEGADWVDETPVVDIKPYLPYADSVIDAQGGFADNRPTTELVTHFSEQAIQDLALLADDYPNLKELIGQVLEQDPRPAYNKAAHQEKIYGMALYDLNIKWRVKQQQNIVLSVTKAF</sequence>
<dbReference type="NCBIfam" id="TIGR00104">
    <property type="entry name" value="tRNA_TsaA"/>
    <property type="match status" value="1"/>
</dbReference>
<keyword evidence="1" id="KW-0949">S-adenosyl-L-methionine</keyword>
<dbReference type="OrthoDB" id="9804309at2"/>
<keyword evidence="4" id="KW-0489">Methyltransferase</keyword>
<dbReference type="AlphaFoldDB" id="A0A317Q9S4"/>
<accession>A0A317Q9S4</accession>
<dbReference type="Pfam" id="PF18389">
    <property type="entry name" value="TrmO_C"/>
    <property type="match status" value="1"/>
</dbReference>
<keyword evidence="5" id="KW-1185">Reference proteome</keyword>
<name>A0A317Q9S4_9GAMM</name>
<reference evidence="4 5" key="1">
    <citation type="submission" date="2018-05" db="EMBL/GenBank/DDBJ databases">
        <title>Freshwater and sediment microbial communities from various areas in North America, analyzing microbe dynamics in response to fracking.</title>
        <authorList>
            <person name="Lamendella R."/>
        </authorList>
    </citation>
    <scope>NUCLEOTIDE SEQUENCE [LARGE SCALE GENOMIC DNA]</scope>
    <source>
        <strain evidence="4 5">125B1</strain>
    </source>
</reference>
<evidence type="ECO:0000259" key="3">
    <source>
        <dbReference type="PROSITE" id="PS51668"/>
    </source>
</evidence>
<dbReference type="InterPro" id="IPR023370">
    <property type="entry name" value="TrmO-like_N"/>
</dbReference>
<dbReference type="Pfam" id="PF01980">
    <property type="entry name" value="TrmO_N"/>
    <property type="match status" value="1"/>
</dbReference>
<dbReference type="PROSITE" id="PS01318">
    <property type="entry name" value="TSAA_1"/>
    <property type="match status" value="1"/>
</dbReference>
<protein>
    <submittedName>
        <fullName evidence="4">tRNA-Thr(GGU) m(6)t(6)A37 methyltransferase TsaA</fullName>
    </submittedName>
</protein>
<dbReference type="SUPFAM" id="SSF118196">
    <property type="entry name" value="YaeB-like"/>
    <property type="match status" value="1"/>
</dbReference>
<dbReference type="Gene3D" id="2.40.30.70">
    <property type="entry name" value="YaeB-like"/>
    <property type="match status" value="1"/>
</dbReference>
<dbReference type="InterPro" id="IPR036414">
    <property type="entry name" value="YaeB_N_sf"/>
</dbReference>
<dbReference type="GO" id="GO:0089715">
    <property type="term" value="F:tRNA (L-threonylcarbamoyladenosine(37)-C2) methyltransferase activity"/>
    <property type="evidence" value="ECO:0007669"/>
    <property type="project" value="TreeGrafter"/>
</dbReference>
<dbReference type="InterPro" id="IPR041369">
    <property type="entry name" value="TrmO_C"/>
</dbReference>
<dbReference type="Proteomes" id="UP000246964">
    <property type="component" value="Unassembled WGS sequence"/>
</dbReference>
<dbReference type="EMBL" id="QGTT01000003">
    <property type="protein sequence ID" value="PWW14371.1"/>
    <property type="molecule type" value="Genomic_DNA"/>
</dbReference>
<organism evidence="4 5">
    <name type="scientific">Pseudidiomarina maritima</name>
    <dbReference type="NCBI Taxonomy" id="519453"/>
    <lineage>
        <taxon>Bacteria</taxon>
        <taxon>Pseudomonadati</taxon>
        <taxon>Pseudomonadota</taxon>
        <taxon>Gammaproteobacteria</taxon>
        <taxon>Alteromonadales</taxon>
        <taxon>Idiomarinaceae</taxon>
        <taxon>Pseudidiomarina</taxon>
    </lineage>
</organism>
<comment type="similarity">
    <text evidence="2">Belongs to the tRNA methyltransferase O family.</text>
</comment>
<proteinExistence type="inferred from homology"/>
<gene>
    <name evidence="4" type="ORF">DET45_10363</name>
</gene>
<dbReference type="Gene3D" id="3.30.2310.10">
    <property type="entry name" value="YaeB-like"/>
    <property type="match status" value="1"/>
</dbReference>
<keyword evidence="4" id="KW-0808">Transferase</keyword>
<comment type="caution">
    <text evidence="4">The sequence shown here is derived from an EMBL/GenBank/DDBJ whole genome shotgun (WGS) entry which is preliminary data.</text>
</comment>
<evidence type="ECO:0000256" key="1">
    <source>
        <dbReference type="ARBA" id="ARBA00022691"/>
    </source>
</evidence>
<evidence type="ECO:0000256" key="2">
    <source>
        <dbReference type="ARBA" id="ARBA00033753"/>
    </source>
</evidence>
<dbReference type="InterPro" id="IPR036413">
    <property type="entry name" value="YaeB-like_sf"/>
</dbReference>
<dbReference type="PANTHER" id="PTHR12818:SF0">
    <property type="entry name" value="TRNA (ADENINE(37)-N6)-METHYLTRANSFERASE"/>
    <property type="match status" value="1"/>
</dbReference>
<feature type="domain" description="TsaA-like" evidence="3">
    <location>
        <begin position="6"/>
        <end position="147"/>
    </location>
</feature>
<evidence type="ECO:0000313" key="4">
    <source>
        <dbReference type="EMBL" id="PWW14371.1"/>
    </source>
</evidence>